<dbReference type="PANTHER" id="PTHR23518">
    <property type="entry name" value="C-METHYLTRANSFERASE"/>
    <property type="match status" value="1"/>
</dbReference>
<dbReference type="Proteomes" id="UP000616143">
    <property type="component" value="Unassembled WGS sequence"/>
</dbReference>
<accession>A0A348B1D1</accession>
<feature type="domain" description="Major facilitator superfamily (MFS) profile" evidence="2">
    <location>
        <begin position="222"/>
        <end position="406"/>
    </location>
</feature>
<dbReference type="GO" id="GO:0022857">
    <property type="term" value="F:transmembrane transporter activity"/>
    <property type="evidence" value="ECO:0007669"/>
    <property type="project" value="InterPro"/>
</dbReference>
<feature type="transmembrane region" description="Helical" evidence="1">
    <location>
        <begin position="84"/>
        <end position="106"/>
    </location>
</feature>
<evidence type="ECO:0000313" key="3">
    <source>
        <dbReference type="EMBL" id="BBD71983.1"/>
    </source>
</evidence>
<evidence type="ECO:0000313" key="5">
    <source>
        <dbReference type="Proteomes" id="UP000276741"/>
    </source>
</evidence>
<dbReference type="KEGG" id="sacd:HS1genome_0372"/>
<feature type="transmembrane region" description="Helical" evidence="1">
    <location>
        <begin position="323"/>
        <end position="343"/>
    </location>
</feature>
<evidence type="ECO:0000256" key="1">
    <source>
        <dbReference type="SAM" id="Phobius"/>
    </source>
</evidence>
<keyword evidence="1" id="KW-1133">Transmembrane helix</keyword>
<feature type="transmembrane region" description="Helical" evidence="1">
    <location>
        <begin position="294"/>
        <end position="317"/>
    </location>
</feature>
<reference evidence="3" key="3">
    <citation type="journal article" date="2019" name="BMC Res. Notes">
        <title>Complete genome sequence of the Sulfodiicoccus acidiphilus strain HS-1T, the first crenarchaeon that lacks polB3, isolated from an acidic hot spring in Ohwaku-dani, Hakone, Japan.</title>
        <authorList>
            <person name="Sakai H.D."/>
            <person name="Kurosawa N."/>
        </authorList>
    </citation>
    <scope>NUCLEOTIDE SEQUENCE</scope>
    <source>
        <strain evidence="3">HS-1</strain>
    </source>
</reference>
<dbReference type="SUPFAM" id="SSF103473">
    <property type="entry name" value="MFS general substrate transporter"/>
    <property type="match status" value="1"/>
</dbReference>
<feature type="transmembrane region" description="Helical" evidence="1">
    <location>
        <begin position="30"/>
        <end position="48"/>
    </location>
</feature>
<dbReference type="PROSITE" id="PS50850">
    <property type="entry name" value="MFS"/>
    <property type="match status" value="1"/>
</dbReference>
<dbReference type="Pfam" id="PF07690">
    <property type="entry name" value="MFS_1"/>
    <property type="match status" value="2"/>
</dbReference>
<dbReference type="PANTHER" id="PTHR23518:SF2">
    <property type="entry name" value="MAJOR FACILITATOR SUPERFAMILY TRANSPORTER"/>
    <property type="match status" value="1"/>
</dbReference>
<feature type="transmembrane region" description="Helical" evidence="1">
    <location>
        <begin position="148"/>
        <end position="168"/>
    </location>
</feature>
<feature type="transmembrane region" description="Helical" evidence="1">
    <location>
        <begin position="219"/>
        <end position="236"/>
    </location>
</feature>
<dbReference type="Proteomes" id="UP000276741">
    <property type="component" value="Chromosome"/>
</dbReference>
<name>A0A348B1D1_9CREN</name>
<keyword evidence="1" id="KW-0812">Transmembrane</keyword>
<dbReference type="InterPro" id="IPR020846">
    <property type="entry name" value="MFS_dom"/>
</dbReference>
<dbReference type="EMBL" id="BMQS01000005">
    <property type="protein sequence ID" value="GGT91917.1"/>
    <property type="molecule type" value="Genomic_DNA"/>
</dbReference>
<evidence type="ECO:0000259" key="2">
    <source>
        <dbReference type="PROSITE" id="PS50850"/>
    </source>
</evidence>
<proteinExistence type="predicted"/>
<organism evidence="3 5">
    <name type="scientific">Sulfodiicoccus acidiphilus</name>
    <dbReference type="NCBI Taxonomy" id="1670455"/>
    <lineage>
        <taxon>Archaea</taxon>
        <taxon>Thermoproteota</taxon>
        <taxon>Thermoprotei</taxon>
        <taxon>Sulfolobales</taxon>
        <taxon>Sulfolobaceae</taxon>
        <taxon>Sulfodiicoccus</taxon>
    </lineage>
</organism>
<reference evidence="4" key="1">
    <citation type="journal article" date="2014" name="Int. J. Syst. Evol. Microbiol.">
        <title>Complete genome sequence of Corynebacterium casei LMG S-19264T (=DSM 44701T), isolated from a smear-ripened cheese.</title>
        <authorList>
            <consortium name="US DOE Joint Genome Institute (JGI-PGF)"/>
            <person name="Walter F."/>
            <person name="Albersmeier A."/>
            <person name="Kalinowski J."/>
            <person name="Ruckert C."/>
        </authorList>
    </citation>
    <scope>NUCLEOTIDE SEQUENCE</scope>
    <source>
        <strain evidence="4">JCM 31740</strain>
    </source>
</reference>
<feature type="transmembrane region" description="Helical" evidence="1">
    <location>
        <begin position="256"/>
        <end position="274"/>
    </location>
</feature>
<dbReference type="AlphaFoldDB" id="A0A348B1D1"/>
<reference evidence="4" key="4">
    <citation type="submission" date="2020-09" db="EMBL/GenBank/DDBJ databases">
        <authorList>
            <person name="Sun Q."/>
            <person name="Ohkuma M."/>
        </authorList>
    </citation>
    <scope>NUCLEOTIDE SEQUENCE</scope>
    <source>
        <strain evidence="4">JCM 31740</strain>
    </source>
</reference>
<feature type="transmembrane region" description="Helical" evidence="1">
    <location>
        <begin position="355"/>
        <end position="376"/>
    </location>
</feature>
<gene>
    <name evidence="4" type="ORF">GCM10007116_07100</name>
    <name evidence="3" type="ORF">HS1genome_0372</name>
</gene>
<dbReference type="InterPro" id="IPR036259">
    <property type="entry name" value="MFS_trans_sf"/>
</dbReference>
<feature type="transmembrane region" description="Helical" evidence="1">
    <location>
        <begin position="382"/>
        <end position="403"/>
    </location>
</feature>
<dbReference type="InterPro" id="IPR011701">
    <property type="entry name" value="MFS"/>
</dbReference>
<sequence>MTFPLNVALGPLSTLVTLEVLGLGGNAIDVAYVITLGNFATIPAALVWGMAADRFDRRKIVLLSYGATAASLVTFPFVNSIPALAALYGTITFVTVAPNTPFNLLVMETHEKPKWAAGFSKLSMLSSLGVLTGLLVSSVGVLYLRVPYIVQGLGAVVLGSTVAGFRLLPRPQVRLERVALVHHKESFLTRLKMFPLFFLHLPDPSHFKMFRLSRLRTKPINFVPLLYIAIFLFYLSSGLFNTVYPVSLYQRGLSKAEVLAVVTVGMTVQSLSFARTGWAVERLGEQKAASLSLILRGASYVGLAMVTMAAAGLPVLIAGVTLYPLAAGVAFAIYYASSNTLVFKVVGERSHGRGLGVYSTMTGSALFVGSLASGYLSHYVGFYADFGLAGALLWIAAYLFHYLEEG</sequence>
<dbReference type="Gene3D" id="1.20.1250.20">
    <property type="entry name" value="MFS general substrate transporter like domains"/>
    <property type="match status" value="2"/>
</dbReference>
<dbReference type="EMBL" id="AP018553">
    <property type="protein sequence ID" value="BBD71983.1"/>
    <property type="molecule type" value="Genomic_DNA"/>
</dbReference>
<feature type="transmembrane region" description="Helical" evidence="1">
    <location>
        <begin position="60"/>
        <end position="78"/>
    </location>
</feature>
<evidence type="ECO:0000313" key="4">
    <source>
        <dbReference type="EMBL" id="GGT91917.1"/>
    </source>
</evidence>
<protein>
    <submittedName>
        <fullName evidence="3">MFS transporter</fullName>
    </submittedName>
</protein>
<keyword evidence="1" id="KW-0472">Membrane</keyword>
<feature type="transmembrane region" description="Helical" evidence="1">
    <location>
        <begin position="118"/>
        <end position="142"/>
    </location>
</feature>
<reference evidence="5" key="2">
    <citation type="submission" date="2018-04" db="EMBL/GenBank/DDBJ databases">
        <title>Complete genome sequence of Sulfodiicoccus acidiphilus strain HS-1.</title>
        <authorList>
            <person name="Sakai H.D."/>
            <person name="Kurosawa N."/>
        </authorList>
    </citation>
    <scope>NUCLEOTIDE SEQUENCE [LARGE SCALE GENOMIC DNA]</scope>
    <source>
        <strain evidence="5">HS-1</strain>
    </source>
</reference>
<keyword evidence="5" id="KW-1185">Reference proteome</keyword>